<dbReference type="SUPFAM" id="SSF56349">
    <property type="entry name" value="DNA breaking-rejoining enzymes"/>
    <property type="match status" value="1"/>
</dbReference>
<gene>
    <name evidence="2" type="ORF">MCOR_26396</name>
</gene>
<dbReference type="GO" id="GO:0015074">
    <property type="term" value="P:DNA integration"/>
    <property type="evidence" value="ECO:0007669"/>
    <property type="project" value="InterPro"/>
</dbReference>
<accession>A0A6J8C8B9</accession>
<evidence type="ECO:0000313" key="2">
    <source>
        <dbReference type="EMBL" id="CAC5391384.1"/>
    </source>
</evidence>
<keyword evidence="1" id="KW-0233">DNA recombination</keyword>
<name>A0A6J8C8B9_MYTCO</name>
<dbReference type="EMBL" id="CACVKT020004742">
    <property type="protein sequence ID" value="CAC5391384.1"/>
    <property type="molecule type" value="Genomic_DNA"/>
</dbReference>
<evidence type="ECO:0000256" key="1">
    <source>
        <dbReference type="ARBA" id="ARBA00023172"/>
    </source>
</evidence>
<reference evidence="2 3" key="1">
    <citation type="submission" date="2020-06" db="EMBL/GenBank/DDBJ databases">
        <authorList>
            <person name="Li R."/>
            <person name="Bekaert M."/>
        </authorList>
    </citation>
    <scope>NUCLEOTIDE SEQUENCE [LARGE SCALE GENOMIC DNA]</scope>
    <source>
        <strain evidence="3">wild</strain>
    </source>
</reference>
<dbReference type="InterPro" id="IPR011010">
    <property type="entry name" value="DNA_brk_join_enz"/>
</dbReference>
<dbReference type="PANTHER" id="PTHR21446:SF12">
    <property type="entry name" value="POTASSIUM CHANNEL TETRAMERIZATION DOMAIN CONTAINING 1"/>
    <property type="match status" value="1"/>
</dbReference>
<keyword evidence="3" id="KW-1185">Reference proteome</keyword>
<dbReference type="InterPro" id="IPR013762">
    <property type="entry name" value="Integrase-like_cat_sf"/>
</dbReference>
<dbReference type="GO" id="GO:0006310">
    <property type="term" value="P:DNA recombination"/>
    <property type="evidence" value="ECO:0007669"/>
    <property type="project" value="UniProtKB-KW"/>
</dbReference>
<dbReference type="OrthoDB" id="6123923at2759"/>
<evidence type="ECO:0000313" key="3">
    <source>
        <dbReference type="Proteomes" id="UP000507470"/>
    </source>
</evidence>
<dbReference type="Gene3D" id="1.10.443.10">
    <property type="entry name" value="Intergrase catalytic core"/>
    <property type="match status" value="1"/>
</dbReference>
<dbReference type="AlphaFoldDB" id="A0A6J8C8B9"/>
<proteinExistence type="predicted"/>
<evidence type="ECO:0008006" key="4">
    <source>
        <dbReference type="Google" id="ProtNLM"/>
    </source>
</evidence>
<sequence length="233" mass="26168">MTENQDSPLCPVKSYEKLLSKLHPENNRLWQRPRDTFCDNDSVWYTKQGLGKDSISSFMTKLSKACCLSKIYTNHSIRATGTTALLKNKFADSQIMAVTGHKSVNSLAVYHRVSDQEKEEMGHAIQKLIQPSTTHQLQLQAPKAHKMLALPNVPNQNVSNELVPASNLDVINNLNEFDIDQLFSNECFTTEMGDRQVECIASQNLTINKTSNKPLGPIFSNCNIGKVEIVFKQ</sequence>
<organism evidence="2 3">
    <name type="scientific">Mytilus coruscus</name>
    <name type="common">Sea mussel</name>
    <dbReference type="NCBI Taxonomy" id="42192"/>
    <lineage>
        <taxon>Eukaryota</taxon>
        <taxon>Metazoa</taxon>
        <taxon>Spiralia</taxon>
        <taxon>Lophotrochozoa</taxon>
        <taxon>Mollusca</taxon>
        <taxon>Bivalvia</taxon>
        <taxon>Autobranchia</taxon>
        <taxon>Pteriomorphia</taxon>
        <taxon>Mytilida</taxon>
        <taxon>Mytiloidea</taxon>
        <taxon>Mytilidae</taxon>
        <taxon>Mytilinae</taxon>
        <taxon>Mytilus</taxon>
    </lineage>
</organism>
<dbReference type="GO" id="GO:0003677">
    <property type="term" value="F:DNA binding"/>
    <property type="evidence" value="ECO:0007669"/>
    <property type="project" value="InterPro"/>
</dbReference>
<protein>
    <recommendedName>
        <fullName evidence="4">DUF3504 domain-containing protein</fullName>
    </recommendedName>
</protein>
<dbReference type="InterPro" id="IPR052787">
    <property type="entry name" value="MAVS"/>
</dbReference>
<dbReference type="Proteomes" id="UP000507470">
    <property type="component" value="Unassembled WGS sequence"/>
</dbReference>
<dbReference type="PANTHER" id="PTHR21446">
    <property type="entry name" value="DUF3504 DOMAIN-CONTAINING PROTEIN"/>
    <property type="match status" value="1"/>
</dbReference>